<dbReference type="PANTHER" id="PTHR22604:SF105">
    <property type="entry name" value="TRANS-1,2-DIHYDROBENZENE-1,2-DIOL DEHYDROGENASE"/>
    <property type="match status" value="1"/>
</dbReference>
<dbReference type="Pfam" id="PF05485">
    <property type="entry name" value="THAP"/>
    <property type="match status" value="1"/>
</dbReference>
<accession>A0ABD2HHC7</accession>
<dbReference type="InterPro" id="IPR050984">
    <property type="entry name" value="Gfo/Idh/MocA_domain"/>
</dbReference>
<evidence type="ECO:0000259" key="16">
    <source>
        <dbReference type="PROSITE" id="PS50950"/>
    </source>
</evidence>
<dbReference type="InterPro" id="IPR038441">
    <property type="entry name" value="THAP_Znf_sf"/>
</dbReference>
<dbReference type="EMBL" id="JBIYXZ010002069">
    <property type="protein sequence ID" value="KAL3065186.1"/>
    <property type="molecule type" value="Genomic_DNA"/>
</dbReference>
<comment type="similarity">
    <text evidence="1">Belongs to the Gfo/Idh/MocA family.</text>
</comment>
<keyword evidence="6 15" id="KW-0238">DNA-binding</keyword>
<keyword evidence="5" id="KW-0560">Oxidoreductase</keyword>
<dbReference type="InterPro" id="IPR006612">
    <property type="entry name" value="THAP_Znf"/>
</dbReference>
<keyword evidence="3 15" id="KW-0863">Zinc-finger</keyword>
<dbReference type="InterPro" id="IPR036291">
    <property type="entry name" value="NAD(P)-bd_dom_sf"/>
</dbReference>
<dbReference type="SMART" id="SM00980">
    <property type="entry name" value="THAP"/>
    <property type="match status" value="1"/>
</dbReference>
<evidence type="ECO:0000256" key="8">
    <source>
        <dbReference type="ARBA" id="ARBA00038984"/>
    </source>
</evidence>
<dbReference type="Gene3D" id="6.20.210.20">
    <property type="entry name" value="THAP domain"/>
    <property type="match status" value="1"/>
</dbReference>
<evidence type="ECO:0000256" key="12">
    <source>
        <dbReference type="ARBA" id="ARBA00043025"/>
    </source>
</evidence>
<evidence type="ECO:0000313" key="18">
    <source>
        <dbReference type="Proteomes" id="UP001619887"/>
    </source>
</evidence>
<keyword evidence="2" id="KW-0479">Metal-binding</keyword>
<evidence type="ECO:0000313" key="17">
    <source>
        <dbReference type="EMBL" id="KAL3065186.1"/>
    </source>
</evidence>
<sequence length="447" mass="50139">MSLPRKIFKTEQLQRQLKNYSEHCCVPLCTASAKCNGVLSFHGFPTELELRRQWLVNIRRDNFTISSHSKVCSRHFVTDQLIEPNTLDGRRRLVKGAVPTLFEWNHFTAQTQRASVWERRVSGAAGTCYSSNMATRWGICSTGRISHDFTVALKTPPHEDHQVVAVAARKLEDAQEFATKHSISRVYGSYEELARDPDIDVVYIGVYHPYRLMLFTNAKKNVLCEKPLAMNTKEVKEILSSAKRNDVFLMDMHCPFCGSSVTSPYGICGVCGRDITFLKDVANKVPEEMPTTSAHLSAQPSTSAAGSSAVGSLYKEKKQKIVKISVGVMRMMDGCLRPVRGRLLPLDVEPQWSCQELLAAAIKNQKAFNQVVEDGAHVLLYPDVREVTNIPGTDIPFTVEMYKKTSGKPYQRIALYICTVEDFENSCYTGTTSSEEDGVVHVNLPFR</sequence>
<dbReference type="GO" id="GO:0047115">
    <property type="term" value="F:trans-1,2-dihydrobenzene-1,2-diol dehydrogenase activity"/>
    <property type="evidence" value="ECO:0007669"/>
    <property type="project" value="UniProtKB-EC"/>
</dbReference>
<feature type="domain" description="THAP-type" evidence="16">
    <location>
        <begin position="20"/>
        <end position="102"/>
    </location>
</feature>
<dbReference type="PANTHER" id="PTHR22604">
    <property type="entry name" value="OXIDOREDUCTASES"/>
    <property type="match status" value="1"/>
</dbReference>
<dbReference type="Gene3D" id="3.40.50.720">
    <property type="entry name" value="NAD(P)-binding Rossmann-like Domain"/>
    <property type="match status" value="1"/>
</dbReference>
<evidence type="ECO:0000256" key="6">
    <source>
        <dbReference type="ARBA" id="ARBA00023125"/>
    </source>
</evidence>
<evidence type="ECO:0000256" key="4">
    <source>
        <dbReference type="ARBA" id="ARBA00022833"/>
    </source>
</evidence>
<evidence type="ECO:0000256" key="15">
    <source>
        <dbReference type="PROSITE-ProRule" id="PRU00309"/>
    </source>
</evidence>
<reference evidence="17 18" key="1">
    <citation type="journal article" date="2022" name="G3 (Bethesda)">
        <title>Evaluating Illumina-, Nanopore-, and PacBio-based genome assembly strategies with the bald notothen, Trematomus borchgrevinki.</title>
        <authorList>
            <person name="Rayamajhi N."/>
            <person name="Cheng C.C."/>
            <person name="Catchen J.M."/>
        </authorList>
    </citation>
    <scope>NUCLEOTIDE SEQUENCE [LARGE SCALE GENOMIC DNA]</scope>
    <source>
        <strain evidence="17">AGRC-2024</strain>
    </source>
</reference>
<evidence type="ECO:0000256" key="3">
    <source>
        <dbReference type="ARBA" id="ARBA00022771"/>
    </source>
</evidence>
<evidence type="ECO:0000256" key="11">
    <source>
        <dbReference type="ARBA" id="ARBA00042988"/>
    </source>
</evidence>
<dbReference type="SUPFAM" id="SSF57716">
    <property type="entry name" value="Glucocorticoid receptor-like (DNA-binding domain)"/>
    <property type="match status" value="1"/>
</dbReference>
<comment type="caution">
    <text evidence="17">The sequence shown here is derived from an EMBL/GenBank/DDBJ whole genome shotgun (WGS) entry which is preliminary data.</text>
</comment>
<dbReference type="EC" id="1.1.1.179" evidence="8"/>
<organism evidence="17 18">
    <name type="scientific">Pagothenia borchgrevinki</name>
    <name type="common">Bald rockcod</name>
    <name type="synonym">Trematomus borchgrevinki</name>
    <dbReference type="NCBI Taxonomy" id="8213"/>
    <lineage>
        <taxon>Eukaryota</taxon>
        <taxon>Metazoa</taxon>
        <taxon>Chordata</taxon>
        <taxon>Craniata</taxon>
        <taxon>Vertebrata</taxon>
        <taxon>Euteleostomi</taxon>
        <taxon>Actinopterygii</taxon>
        <taxon>Neopterygii</taxon>
        <taxon>Teleostei</taxon>
        <taxon>Neoteleostei</taxon>
        <taxon>Acanthomorphata</taxon>
        <taxon>Eupercaria</taxon>
        <taxon>Perciformes</taxon>
        <taxon>Notothenioidei</taxon>
        <taxon>Nototheniidae</taxon>
        <taxon>Pagothenia</taxon>
    </lineage>
</organism>
<evidence type="ECO:0000256" key="13">
    <source>
        <dbReference type="ARBA" id="ARBA00047423"/>
    </source>
</evidence>
<dbReference type="GO" id="GO:0003677">
    <property type="term" value="F:DNA binding"/>
    <property type="evidence" value="ECO:0007669"/>
    <property type="project" value="UniProtKB-UniRule"/>
</dbReference>
<evidence type="ECO:0000256" key="14">
    <source>
        <dbReference type="ARBA" id="ARBA00049233"/>
    </source>
</evidence>
<evidence type="ECO:0000256" key="2">
    <source>
        <dbReference type="ARBA" id="ARBA00022723"/>
    </source>
</evidence>
<name>A0ABD2HHC7_PAGBO</name>
<dbReference type="GO" id="GO:0008270">
    <property type="term" value="F:zinc ion binding"/>
    <property type="evidence" value="ECO:0007669"/>
    <property type="project" value="UniProtKB-KW"/>
</dbReference>
<evidence type="ECO:0000256" key="9">
    <source>
        <dbReference type="ARBA" id="ARBA00040603"/>
    </source>
</evidence>
<dbReference type="AlphaFoldDB" id="A0ABD2HHC7"/>
<dbReference type="Proteomes" id="UP001619887">
    <property type="component" value="Unassembled WGS sequence"/>
</dbReference>
<comment type="catalytic activity">
    <reaction evidence="13">
        <text>(1R,2R)-1,2-dihydrobenzene-1,2-diol + NADP(+) = catechol + NADPH + H(+)</text>
        <dbReference type="Rhea" id="RHEA:16729"/>
        <dbReference type="ChEBI" id="CHEBI:10702"/>
        <dbReference type="ChEBI" id="CHEBI:15378"/>
        <dbReference type="ChEBI" id="CHEBI:18135"/>
        <dbReference type="ChEBI" id="CHEBI:57783"/>
        <dbReference type="ChEBI" id="CHEBI:58349"/>
        <dbReference type="EC" id="1.3.1.20"/>
    </reaction>
</comment>
<dbReference type="EC" id="1.3.1.20" evidence="7"/>
<dbReference type="SUPFAM" id="SSF51735">
    <property type="entry name" value="NAD(P)-binding Rossmann-fold domains"/>
    <property type="match status" value="1"/>
</dbReference>
<proteinExistence type="inferred from homology"/>
<dbReference type="Pfam" id="PF01408">
    <property type="entry name" value="GFO_IDH_MocA"/>
    <property type="match status" value="1"/>
</dbReference>
<evidence type="ECO:0000256" key="1">
    <source>
        <dbReference type="ARBA" id="ARBA00010928"/>
    </source>
</evidence>
<dbReference type="GO" id="GO:0047837">
    <property type="term" value="F:D-xylose 1-dehydrogenase (NADP+) activity"/>
    <property type="evidence" value="ECO:0007669"/>
    <property type="project" value="UniProtKB-EC"/>
</dbReference>
<dbReference type="PROSITE" id="PS50950">
    <property type="entry name" value="ZF_THAP"/>
    <property type="match status" value="1"/>
</dbReference>
<evidence type="ECO:0000256" key="10">
    <source>
        <dbReference type="ARBA" id="ARBA00042926"/>
    </source>
</evidence>
<evidence type="ECO:0000256" key="5">
    <source>
        <dbReference type="ARBA" id="ARBA00023002"/>
    </source>
</evidence>
<keyword evidence="4" id="KW-0862">Zinc</keyword>
<dbReference type="SMART" id="SM00692">
    <property type="entry name" value="DM3"/>
    <property type="match status" value="1"/>
</dbReference>
<gene>
    <name evidence="17" type="ORF">OYC64_015377</name>
</gene>
<keyword evidence="18" id="KW-1185">Reference proteome</keyword>
<dbReference type="InterPro" id="IPR000683">
    <property type="entry name" value="Gfo/Idh/MocA-like_OxRdtase_N"/>
</dbReference>
<comment type="catalytic activity">
    <reaction evidence="14">
        <text>D-xylose + NADP(+) = D-xylono-1,5-lactone + NADPH + H(+)</text>
        <dbReference type="Rhea" id="RHEA:22000"/>
        <dbReference type="ChEBI" id="CHEBI:15378"/>
        <dbReference type="ChEBI" id="CHEBI:15867"/>
        <dbReference type="ChEBI" id="CHEBI:53455"/>
        <dbReference type="ChEBI" id="CHEBI:57783"/>
        <dbReference type="ChEBI" id="CHEBI:58349"/>
        <dbReference type="EC" id="1.1.1.179"/>
    </reaction>
</comment>
<evidence type="ECO:0000256" key="7">
    <source>
        <dbReference type="ARBA" id="ARBA00038853"/>
    </source>
</evidence>
<reference evidence="17 18" key="2">
    <citation type="journal article" date="2024" name="G3 (Bethesda)">
        <title>The genome of the cryopelagic Antarctic bald notothen, Trematomus borchgrevinki.</title>
        <authorList>
            <person name="Rayamajhi N."/>
            <person name="Rivera-Colon A.G."/>
            <person name="Minhas B.F."/>
            <person name="Cheng C.C."/>
            <person name="Catchen J.M."/>
        </authorList>
    </citation>
    <scope>NUCLEOTIDE SEQUENCE [LARGE SCALE GENOMIC DNA]</scope>
    <source>
        <strain evidence="17">AGRC-2024</strain>
    </source>
</reference>
<protein>
    <recommendedName>
        <fullName evidence="9">Trans-1,2-dihydrobenzene-1,2-diol dehydrogenase</fullName>
        <ecNumber evidence="8">1.1.1.179</ecNumber>
        <ecNumber evidence="7">1.3.1.20</ecNumber>
    </recommendedName>
    <alternativeName>
        <fullName evidence="12">D-xylose 1-dehydrogenase</fullName>
    </alternativeName>
    <alternativeName>
        <fullName evidence="11">D-xylose-NADP dehydrogenase</fullName>
    </alternativeName>
    <alternativeName>
        <fullName evidence="10">Dimeric dihydrodiol dehydrogenase</fullName>
    </alternativeName>
</protein>